<feature type="domain" description="Dynamin stalk" evidence="1">
    <location>
        <begin position="2"/>
        <end position="104"/>
    </location>
</feature>
<dbReference type="AlphaFoldDB" id="A0AAV9K0N5"/>
<accession>A0AAV9K0N5</accession>
<dbReference type="Pfam" id="PF01031">
    <property type="entry name" value="Dynamin_M"/>
    <property type="match status" value="1"/>
</dbReference>
<keyword evidence="3" id="KW-1185">Reference proteome</keyword>
<dbReference type="InterPro" id="IPR000375">
    <property type="entry name" value="Dynamin_stalk"/>
</dbReference>
<proteinExistence type="predicted"/>
<gene>
    <name evidence="2" type="ORF">R3W88_033621</name>
</gene>
<name>A0AAV9K0N5_9SOLN</name>
<dbReference type="Proteomes" id="UP001311915">
    <property type="component" value="Unassembled WGS sequence"/>
</dbReference>
<comment type="caution">
    <text evidence="2">The sequence shown here is derived from an EMBL/GenBank/DDBJ whole genome shotgun (WGS) entry which is preliminary data.</text>
</comment>
<dbReference type="Gene3D" id="1.20.120.1240">
    <property type="entry name" value="Dynamin, middle domain"/>
    <property type="match status" value="1"/>
</dbReference>
<evidence type="ECO:0000259" key="1">
    <source>
        <dbReference type="Pfam" id="PF01031"/>
    </source>
</evidence>
<sequence>MDEFLMKEIMVSQETEVNGLPNLIPVVIFLNVLKKKVKEIAASPEDFVGKLWNYLKRVIIKVLMYHYENYPKLQSSTRKSAQHLIAKKKNKSVDWVREIIGMKNLLSPVFKLTN</sequence>
<organism evidence="2 3">
    <name type="scientific">Solanum pinnatisectum</name>
    <name type="common">tansyleaf nightshade</name>
    <dbReference type="NCBI Taxonomy" id="50273"/>
    <lineage>
        <taxon>Eukaryota</taxon>
        <taxon>Viridiplantae</taxon>
        <taxon>Streptophyta</taxon>
        <taxon>Embryophyta</taxon>
        <taxon>Tracheophyta</taxon>
        <taxon>Spermatophyta</taxon>
        <taxon>Magnoliopsida</taxon>
        <taxon>eudicotyledons</taxon>
        <taxon>Gunneridae</taxon>
        <taxon>Pentapetalae</taxon>
        <taxon>asterids</taxon>
        <taxon>lamiids</taxon>
        <taxon>Solanales</taxon>
        <taxon>Solanaceae</taxon>
        <taxon>Solanoideae</taxon>
        <taxon>Solaneae</taxon>
        <taxon>Solanum</taxon>
    </lineage>
</organism>
<evidence type="ECO:0000313" key="2">
    <source>
        <dbReference type="EMBL" id="KAK4706825.1"/>
    </source>
</evidence>
<protein>
    <recommendedName>
        <fullName evidence="1">Dynamin stalk domain-containing protein</fullName>
    </recommendedName>
</protein>
<evidence type="ECO:0000313" key="3">
    <source>
        <dbReference type="Proteomes" id="UP001311915"/>
    </source>
</evidence>
<dbReference type="EMBL" id="JAWPEI010000044">
    <property type="protein sequence ID" value="KAK4706825.1"/>
    <property type="molecule type" value="Genomic_DNA"/>
</dbReference>
<reference evidence="2 3" key="1">
    <citation type="submission" date="2023-10" db="EMBL/GenBank/DDBJ databases">
        <title>Genome-Wide Identification Analysis in wild type Solanum Pinnatisectum Reveals Some Genes Defensing Phytophthora Infestans.</title>
        <authorList>
            <person name="Sun C."/>
        </authorList>
    </citation>
    <scope>NUCLEOTIDE SEQUENCE [LARGE SCALE GENOMIC DNA]</scope>
    <source>
        <strain evidence="2">LQN</strain>
        <tissue evidence="2">Leaf</tissue>
    </source>
</reference>